<accession>A0ACB8GSV5</accession>
<keyword evidence="2" id="KW-1185">Reference proteome</keyword>
<protein>
    <submittedName>
        <fullName evidence="1">Uncharacterized protein</fullName>
    </submittedName>
</protein>
<name>A0ACB8GSV5_PSICU</name>
<evidence type="ECO:0000313" key="2">
    <source>
        <dbReference type="Proteomes" id="UP000664032"/>
    </source>
</evidence>
<reference evidence="1" key="1">
    <citation type="submission" date="2021-10" db="EMBL/GenBank/DDBJ databases">
        <title>Psilocybe cubensis genome.</title>
        <authorList>
            <person name="Mckernan K.J."/>
            <person name="Crawford S."/>
            <person name="Trippe A."/>
            <person name="Kane L.T."/>
            <person name="Mclaughlin S."/>
        </authorList>
    </citation>
    <scope>NUCLEOTIDE SEQUENCE</scope>
    <source>
        <strain evidence="1">MGC-MH-2018</strain>
    </source>
</reference>
<evidence type="ECO:0000313" key="1">
    <source>
        <dbReference type="EMBL" id="KAH9478718.1"/>
    </source>
</evidence>
<gene>
    <name evidence="1" type="ORF">JR316_0009178</name>
</gene>
<proteinExistence type="predicted"/>
<comment type="caution">
    <text evidence="1">The sequence shown here is derived from an EMBL/GenBank/DDBJ whole genome shotgun (WGS) entry which is preliminary data.</text>
</comment>
<dbReference type="Proteomes" id="UP000664032">
    <property type="component" value="Unassembled WGS sequence"/>
</dbReference>
<organism evidence="1 2">
    <name type="scientific">Psilocybe cubensis</name>
    <name type="common">Psychedelic mushroom</name>
    <name type="synonym">Stropharia cubensis</name>
    <dbReference type="NCBI Taxonomy" id="181762"/>
    <lineage>
        <taxon>Eukaryota</taxon>
        <taxon>Fungi</taxon>
        <taxon>Dikarya</taxon>
        <taxon>Basidiomycota</taxon>
        <taxon>Agaricomycotina</taxon>
        <taxon>Agaricomycetes</taxon>
        <taxon>Agaricomycetidae</taxon>
        <taxon>Agaricales</taxon>
        <taxon>Agaricineae</taxon>
        <taxon>Strophariaceae</taxon>
        <taxon>Psilocybe</taxon>
    </lineage>
</organism>
<dbReference type="EMBL" id="JAFIQS020000008">
    <property type="protein sequence ID" value="KAH9478718.1"/>
    <property type="molecule type" value="Genomic_DNA"/>
</dbReference>
<sequence length="1476" mass="167227">MGNRASSSRGATTSEQDKARDQGLAGHTQGRRERRDNAVDMESMEYSRQQQQRQQQRERQRELPSEMMIAPGAHTGHRERQADAGAMVSMDSTQQQHQRRRQRQLQPEMRIPGPPQGDHAIATAAMFGSAENTQVHGGTFTAHHGPQASFVVNIHNGPQTPLGSEAQRHQTGGRPRRARSPRDHPLPPIPPQEEEPIGVRHHQSVEPRIRCVQRSNQVYEQHLLQKGRGHPLWIPQPNIHLPTPYRVKGVCIGDVGIITSDGAFDFLFNICLSATDPIHSGQLPAGFVPVDPPLGVKDTRAYKEFTNGSYLASSTIQKVLTQRRQVNIDDSSMSISSTNIDVPFSGFSFESSASEGSVLTMPEGAYKEELNNISKFRNHIAIHAESWYRFANGPCGREIQNGDLRLVIGCDKTTYWGIATFYDVVQQKNLRLHYVARQGADGRRIPDKTYSWEHNGGAEVRVGPDREENDDILSEPGQGPLLNQCLFLRTLTVTLSEDLWHGVQRSLGVDVKVDESEPSSGSTSQTQKPSPAVSTQDTSYLRREIQGSRNHSNQSTSLAIQNADNVIIQPSTPSSKPEAKVAIVNDKDWYSILSSNVNLQSLRESQSGLLLSEIRKTNDIYVSDGVVYLEPKGQNLESLSPETVSLVNELIDGSIPLLDYLFGRSGRLQMRHKIVKELGLKILENFVIDGDGDMGTLRKQLEGMLYESHNNFADALQNLLEEISTMEPEVELRWQTNDASHRAFLEVHPRSYLCLDDIIRSIKVSRATSLPIQLAPLETIQDLRDRFHTYSTSFVVESQISLLLKLANSLLNRYLNLHQSDDLDQAIFYYEEAYTSWSPIQSYQQVEALLGLCSSHYWRLLLTHKVDDLIALIKLIEAQSNIDRVQLTVPKRNISNNNDTQLAADVIMIPARRPETYYSDNESFEYLIFDDTPELESSWSYSINSSTISPDIRNLMSKELEEANRIFQLGVTRNIIEDYLVDCFRKIKEAHPKRKTLSIGEWPQGQQIQTLVNSALGRFVYPMTVMRYVSSSRHSPADRLNTVLNDKESSEKIKSLCMLILHEAPDNHEIHRILNFIAIGKNFIWSPRNMEEYLFLNPGDVRRLMLDLDPLLEIVDDETAIKFRHPSFPDMLTGSSMSYRGAESVHEEFVYLCIRHIKRFHQPGCPSIGYTAAVEYSINNISEHILNSASYDQEFRSTISEVPYVESLINGMSTIHSGTSSTKLLCAFWKALNRKFHDDAYRRQRDIWDQSLLSRLEKLSPDFAVTFCISLVATKWRVVNPLNIIRHLSAITYPKTYQDAYSLGQFLYYLRENDSQHNSWTPDDEYRQLLLNFFFDSSRSKSWYLDQSKISTVAEVLMNFMVRPWDDTKRSISLPTASGSNPQSWQSILLAFSHLLKHIGYKKELVDTLSGPNLLFRVHIVKKQTDEVSDLVKTVIDAVEEYMIRNGTGSAGALFIHIRDDAEKTLAVFGGNKGEI</sequence>